<protein>
    <submittedName>
        <fullName evidence="1">Uncharacterized protein</fullName>
    </submittedName>
</protein>
<accession>A0ACC0U8I7</accession>
<name>A0ACC0U8I7_9AGAM</name>
<evidence type="ECO:0000313" key="2">
    <source>
        <dbReference type="Proteomes" id="UP001207468"/>
    </source>
</evidence>
<dbReference type="Proteomes" id="UP001207468">
    <property type="component" value="Unassembled WGS sequence"/>
</dbReference>
<feature type="non-terminal residue" evidence="1">
    <location>
        <position position="128"/>
    </location>
</feature>
<evidence type="ECO:0000313" key="1">
    <source>
        <dbReference type="EMBL" id="KAI9507943.1"/>
    </source>
</evidence>
<comment type="caution">
    <text evidence="1">The sequence shown here is derived from an EMBL/GenBank/DDBJ whole genome shotgun (WGS) entry which is preliminary data.</text>
</comment>
<sequence>MAWRPARSGFAAGCLPFSVSLLASRLGGCAGVDKAQGGLRPAAWGKGFRAIATPRPSHPLPCEATHRGEPTTDRLPAANVSGSRITVTFGSLFRTGTVSVERSRASDSAEGVCVCGGGGDDVRFGLFV</sequence>
<reference evidence="1" key="1">
    <citation type="submission" date="2021-03" db="EMBL/GenBank/DDBJ databases">
        <title>Evolutionary priming and transition to the ectomycorrhizal habit in an iconic lineage of mushroom-forming fungi: is preadaptation a requirement?</title>
        <authorList>
            <consortium name="DOE Joint Genome Institute"/>
            <person name="Looney B.P."/>
            <person name="Miyauchi S."/>
            <person name="Morin E."/>
            <person name="Drula E."/>
            <person name="Courty P.E."/>
            <person name="Chicoki N."/>
            <person name="Fauchery L."/>
            <person name="Kohler A."/>
            <person name="Kuo A."/>
            <person name="LaButti K."/>
            <person name="Pangilinan J."/>
            <person name="Lipzen A."/>
            <person name="Riley R."/>
            <person name="Andreopoulos W."/>
            <person name="He G."/>
            <person name="Johnson J."/>
            <person name="Barry K.W."/>
            <person name="Grigoriev I.V."/>
            <person name="Nagy L."/>
            <person name="Hibbett D."/>
            <person name="Henrissat B."/>
            <person name="Matheny P.B."/>
            <person name="Labbe J."/>
            <person name="Martin A.F."/>
        </authorList>
    </citation>
    <scope>NUCLEOTIDE SEQUENCE</scope>
    <source>
        <strain evidence="1">BPL698</strain>
    </source>
</reference>
<dbReference type="EMBL" id="JAGFNK010000106">
    <property type="protein sequence ID" value="KAI9507943.1"/>
    <property type="molecule type" value="Genomic_DNA"/>
</dbReference>
<keyword evidence="2" id="KW-1185">Reference proteome</keyword>
<proteinExistence type="predicted"/>
<gene>
    <name evidence="1" type="ORF">F5148DRAFT_1200755</name>
</gene>
<organism evidence="1 2">
    <name type="scientific">Russula earlei</name>
    <dbReference type="NCBI Taxonomy" id="71964"/>
    <lineage>
        <taxon>Eukaryota</taxon>
        <taxon>Fungi</taxon>
        <taxon>Dikarya</taxon>
        <taxon>Basidiomycota</taxon>
        <taxon>Agaricomycotina</taxon>
        <taxon>Agaricomycetes</taxon>
        <taxon>Russulales</taxon>
        <taxon>Russulaceae</taxon>
        <taxon>Russula</taxon>
    </lineage>
</organism>